<name>A0A392UQ20_9FABA</name>
<evidence type="ECO:0000313" key="2">
    <source>
        <dbReference type="Proteomes" id="UP000265520"/>
    </source>
</evidence>
<keyword evidence="2" id="KW-1185">Reference proteome</keyword>
<evidence type="ECO:0000313" key="1">
    <source>
        <dbReference type="EMBL" id="MCI75743.1"/>
    </source>
</evidence>
<dbReference type="Proteomes" id="UP000265520">
    <property type="component" value="Unassembled WGS sequence"/>
</dbReference>
<dbReference type="EMBL" id="LXQA010890042">
    <property type="protein sequence ID" value="MCI75743.1"/>
    <property type="molecule type" value="Genomic_DNA"/>
</dbReference>
<sequence>MALLSTVKADHPFSTNISPVPQSSASETLVLLQWALSNLVTHFSTLIAMTTTPIS</sequence>
<feature type="non-terminal residue" evidence="1">
    <location>
        <position position="55"/>
    </location>
</feature>
<protein>
    <submittedName>
        <fullName evidence="1">Uncharacterized protein</fullName>
    </submittedName>
</protein>
<proteinExistence type="predicted"/>
<comment type="caution">
    <text evidence="1">The sequence shown here is derived from an EMBL/GenBank/DDBJ whole genome shotgun (WGS) entry which is preliminary data.</text>
</comment>
<reference evidence="1 2" key="1">
    <citation type="journal article" date="2018" name="Front. Plant Sci.">
        <title>Red Clover (Trifolium pratense) and Zigzag Clover (T. medium) - A Picture of Genomic Similarities and Differences.</title>
        <authorList>
            <person name="Dluhosova J."/>
            <person name="Istvanek J."/>
            <person name="Nedelnik J."/>
            <person name="Repkova J."/>
        </authorList>
    </citation>
    <scope>NUCLEOTIDE SEQUENCE [LARGE SCALE GENOMIC DNA]</scope>
    <source>
        <strain evidence="2">cv. 10/8</strain>
        <tissue evidence="1">Leaf</tissue>
    </source>
</reference>
<dbReference type="AlphaFoldDB" id="A0A392UQ20"/>
<organism evidence="1 2">
    <name type="scientific">Trifolium medium</name>
    <dbReference type="NCBI Taxonomy" id="97028"/>
    <lineage>
        <taxon>Eukaryota</taxon>
        <taxon>Viridiplantae</taxon>
        <taxon>Streptophyta</taxon>
        <taxon>Embryophyta</taxon>
        <taxon>Tracheophyta</taxon>
        <taxon>Spermatophyta</taxon>
        <taxon>Magnoliopsida</taxon>
        <taxon>eudicotyledons</taxon>
        <taxon>Gunneridae</taxon>
        <taxon>Pentapetalae</taxon>
        <taxon>rosids</taxon>
        <taxon>fabids</taxon>
        <taxon>Fabales</taxon>
        <taxon>Fabaceae</taxon>
        <taxon>Papilionoideae</taxon>
        <taxon>50 kb inversion clade</taxon>
        <taxon>NPAAA clade</taxon>
        <taxon>Hologalegina</taxon>
        <taxon>IRL clade</taxon>
        <taxon>Trifolieae</taxon>
        <taxon>Trifolium</taxon>
    </lineage>
</organism>
<accession>A0A392UQ20</accession>